<feature type="non-terminal residue" evidence="2">
    <location>
        <position position="1"/>
    </location>
</feature>
<dbReference type="EMBL" id="JADILW010000110">
    <property type="protein sequence ID" value="MBO8480920.1"/>
    <property type="molecule type" value="Genomic_DNA"/>
</dbReference>
<accession>A0A9D9NPE9</accession>
<proteinExistence type="predicted"/>
<protein>
    <submittedName>
        <fullName evidence="2">DUF3410 domain-containing protein</fullName>
    </submittedName>
</protein>
<dbReference type="InterPro" id="IPR038251">
    <property type="entry name" value="PdxB_dimer_sf"/>
</dbReference>
<sequence>AAVLGLPLGNWEPESLPEPPQTSVFRLDGAGRQPWELLCDAVLHSYDVREDDSRLRGDPGLFERLRGDYPVRREFPAFTAVLSGAGPEAAGLLKEAGFNVTEAH</sequence>
<organism evidence="2 3">
    <name type="scientific">Candidatus Cryptobacteroides avistercoris</name>
    <dbReference type="NCBI Taxonomy" id="2840758"/>
    <lineage>
        <taxon>Bacteria</taxon>
        <taxon>Pseudomonadati</taxon>
        <taxon>Bacteroidota</taxon>
        <taxon>Bacteroidia</taxon>
        <taxon>Bacteroidales</taxon>
        <taxon>Candidatus Cryptobacteroides</taxon>
    </lineage>
</organism>
<gene>
    <name evidence="2" type="ORF">IAB76_07455</name>
</gene>
<evidence type="ECO:0000313" key="2">
    <source>
        <dbReference type="EMBL" id="MBO8480920.1"/>
    </source>
</evidence>
<dbReference type="Pfam" id="PF11890">
    <property type="entry name" value="DUF3410"/>
    <property type="match status" value="1"/>
</dbReference>
<dbReference type="Gene3D" id="3.30.1370.170">
    <property type="match status" value="1"/>
</dbReference>
<reference evidence="2" key="1">
    <citation type="submission" date="2020-10" db="EMBL/GenBank/DDBJ databases">
        <authorList>
            <person name="Gilroy R."/>
        </authorList>
    </citation>
    <scope>NUCLEOTIDE SEQUENCE</scope>
    <source>
        <strain evidence="2">B3-1481</strain>
    </source>
</reference>
<reference evidence="2" key="2">
    <citation type="journal article" date="2021" name="PeerJ">
        <title>Extensive microbial diversity within the chicken gut microbiome revealed by metagenomics and culture.</title>
        <authorList>
            <person name="Gilroy R."/>
            <person name="Ravi A."/>
            <person name="Getino M."/>
            <person name="Pursley I."/>
            <person name="Horton D.L."/>
            <person name="Alikhan N.F."/>
            <person name="Baker D."/>
            <person name="Gharbi K."/>
            <person name="Hall N."/>
            <person name="Watson M."/>
            <person name="Adriaenssens E.M."/>
            <person name="Foster-Nyarko E."/>
            <person name="Jarju S."/>
            <person name="Secka A."/>
            <person name="Antonio M."/>
            <person name="Oren A."/>
            <person name="Chaudhuri R.R."/>
            <person name="La Ragione R."/>
            <person name="Hildebrand F."/>
            <person name="Pallen M.J."/>
        </authorList>
    </citation>
    <scope>NUCLEOTIDE SEQUENCE</scope>
    <source>
        <strain evidence="2">B3-1481</strain>
    </source>
</reference>
<comment type="caution">
    <text evidence="2">The sequence shown here is derived from an EMBL/GenBank/DDBJ whole genome shotgun (WGS) entry which is preliminary data.</text>
</comment>
<dbReference type="InterPro" id="IPR024531">
    <property type="entry name" value="Erythronate-4-P_DHase_dimer"/>
</dbReference>
<evidence type="ECO:0000259" key="1">
    <source>
        <dbReference type="Pfam" id="PF11890"/>
    </source>
</evidence>
<evidence type="ECO:0000313" key="3">
    <source>
        <dbReference type="Proteomes" id="UP000823769"/>
    </source>
</evidence>
<name>A0A9D9NPE9_9BACT</name>
<dbReference type="Proteomes" id="UP000823769">
    <property type="component" value="Unassembled WGS sequence"/>
</dbReference>
<feature type="domain" description="Erythronate-4-phosphate dehydrogenase dimerisation" evidence="1">
    <location>
        <begin position="26"/>
        <end position="82"/>
    </location>
</feature>
<dbReference type="GO" id="GO:0046983">
    <property type="term" value="F:protein dimerization activity"/>
    <property type="evidence" value="ECO:0007669"/>
    <property type="project" value="InterPro"/>
</dbReference>
<dbReference type="AlphaFoldDB" id="A0A9D9NPE9"/>